<proteinExistence type="predicted"/>
<evidence type="ECO:0000313" key="2">
    <source>
        <dbReference type="Proteomes" id="UP001430953"/>
    </source>
</evidence>
<accession>A0AAW2ETE3</accession>
<sequence>MARDARIYITLAIVDASKNNELRTIVRERIDPCRTVFNARMLSSRYLRFWIKISPFRTHARSHTRSRLATVLISRINSYLQ</sequence>
<organism evidence="1 2">
    <name type="scientific">Cardiocondyla obscurior</name>
    <dbReference type="NCBI Taxonomy" id="286306"/>
    <lineage>
        <taxon>Eukaryota</taxon>
        <taxon>Metazoa</taxon>
        <taxon>Ecdysozoa</taxon>
        <taxon>Arthropoda</taxon>
        <taxon>Hexapoda</taxon>
        <taxon>Insecta</taxon>
        <taxon>Pterygota</taxon>
        <taxon>Neoptera</taxon>
        <taxon>Endopterygota</taxon>
        <taxon>Hymenoptera</taxon>
        <taxon>Apocrita</taxon>
        <taxon>Aculeata</taxon>
        <taxon>Formicoidea</taxon>
        <taxon>Formicidae</taxon>
        <taxon>Myrmicinae</taxon>
        <taxon>Cardiocondyla</taxon>
    </lineage>
</organism>
<dbReference type="EMBL" id="JADYXP020000017">
    <property type="protein sequence ID" value="KAL0107023.1"/>
    <property type="molecule type" value="Genomic_DNA"/>
</dbReference>
<evidence type="ECO:0000313" key="1">
    <source>
        <dbReference type="EMBL" id="KAL0107023.1"/>
    </source>
</evidence>
<protein>
    <submittedName>
        <fullName evidence="1">Uncharacterized protein</fullName>
    </submittedName>
</protein>
<dbReference type="AlphaFoldDB" id="A0AAW2ETE3"/>
<gene>
    <name evidence="1" type="ORF">PUN28_015524</name>
</gene>
<comment type="caution">
    <text evidence="1">The sequence shown here is derived from an EMBL/GenBank/DDBJ whole genome shotgun (WGS) entry which is preliminary data.</text>
</comment>
<dbReference type="Proteomes" id="UP001430953">
    <property type="component" value="Unassembled WGS sequence"/>
</dbReference>
<keyword evidence="2" id="KW-1185">Reference proteome</keyword>
<name>A0AAW2ETE3_9HYME</name>
<reference evidence="1 2" key="1">
    <citation type="submission" date="2023-03" db="EMBL/GenBank/DDBJ databases">
        <title>High recombination rates correlate with genetic variation in Cardiocondyla obscurior ants.</title>
        <authorList>
            <person name="Errbii M."/>
        </authorList>
    </citation>
    <scope>NUCLEOTIDE SEQUENCE [LARGE SCALE GENOMIC DNA]</scope>
    <source>
        <strain evidence="1">Alpha-2009</strain>
        <tissue evidence="1">Whole body</tissue>
    </source>
</reference>